<evidence type="ECO:0000256" key="4">
    <source>
        <dbReference type="ARBA" id="ARBA00023180"/>
    </source>
</evidence>
<comment type="subcellular location">
    <subcellularLocation>
        <location evidence="1">Cell membrane</location>
    </subcellularLocation>
</comment>
<dbReference type="InterPro" id="IPR011050">
    <property type="entry name" value="Pectin_lyase_fold/virulence"/>
</dbReference>
<dbReference type="Proteomes" id="UP000816034">
    <property type="component" value="Unassembled WGS sequence"/>
</dbReference>
<keyword evidence="2" id="KW-1003">Cell membrane</keyword>
<dbReference type="InterPro" id="IPR055400">
    <property type="entry name" value="CEMIP_X"/>
</dbReference>
<sequence>MTLQALSQPSTRPSLLQVVGIVVAFLCMFSWMHAASACPWDQVGLTPFTSLEGSTQANGTVYVNTPTLISSSTPILRAIIVRTGGSLIFDTKAMNVSVNYIRVESGGSFILGSNSCPMFKKIIFTFYGSETNANEIGVDPYDNSPLGSKGIAFLTGSVVQIVSNVPGKSSTWTQLGQTAFKGSRNIILNYGVKWQVGNSIVIASTDYGEVLDMRTDPPPSPDLDWQTGVPFPDQSEKFTISAISADGKNITLDKPLAFIHWGEGRARAEVGLLTRNVVFQGDATSEQSEFGGHFIVRLVNKMQIIGAEFVNMGQKGHMGRYPIHTHLLRSSSSAISDNFVIANNSIHNSFQRCLSIHNSYNIAVTSNVCFNFWGHGYFLEDGSEIGNEFKYNLGIRSKAIIEKQIIPSDKDPSVFWITNPNNTFIGNAAVGGKWGYVYFMPTNPTGLSSRMAPENTTLPRIAPMGAFDDNIAHSADSGLWVEEQMLPDGTSEIEGYYPATWNGSVLISNRGIATFRNFTGYKNRNYGAWVKGAIIQLLDFYVFDNRVQLTAPTGPTVTVNAVMIGETSNTGDSSFRPNVDLGGRSRPDLYRKGGVSVQIIGYEQYEDAGPQYVMNSTFINLVSDQVRMAGAFSSRKTRQVQSTQSKNINLTFINANKHYINPNSIYDDHRFLVYADLDGSSTGFPHGGWVVGSDTIIPFNGCIFNSSWNSYSCPAFGESYGQLRFTNAEYDTFDVTDRNRVQHPELRDPNIRQTQQYTWDLLRNIASPVTGSIAKTANTYLNQANVILRGFYTIRMPYDIPTPKSVRLSLNKVVNGDWVVVTLPYRKDASFNVQYAESQSSPSSQMNPGTLSQMMQYPRQYYYWDVNGEMLYIKLQQLDGRDSFETIYNTFTSYSSGGIVSITATCPSGTCAPITLQNPVNAKSIYKTYMREDRYVGLLETCQQNVVVPGSYTPGYGKVYAFLDPNSKVLDVTVYHNLNFIVTGITVGIGAPGVETRQIYSSYSAPHHSISRFLVDFSYSEWIALIKGQVFVKVSTTAHPQGHLRAQLYCSTGSTCTIPPPISSATPSNTGVGQVLLNLYSGSFAGYSIKTALDTTYDDKFVDSSMDGNALKVTMQTGNITVAVSNDVVVSQTNSTGAVNYLEFYVRSLDSNIPLLLTVTAGYSKKNYNPEVVGRLDVLHYKIDTTIATRVRLAVSDLALVAGAKFNSVTFELTDKSLRRTFVLDQIRFVNGDKAPVSSGVTPSQIVYFNTAPKCGSTVDPDPDPFSIRNL</sequence>
<dbReference type="GeneID" id="68097258"/>
<reference evidence="6 7" key="1">
    <citation type="journal article" date="2018" name="BMC Genomics">
        <title>The genome of Naegleria lovaniensis, the basis for a comparative approach to unravel pathogenicity factors of the human pathogenic amoeba N. fowleri.</title>
        <authorList>
            <person name="Liechti N."/>
            <person name="Schurch N."/>
            <person name="Bruggmann R."/>
            <person name="Wittwer M."/>
        </authorList>
    </citation>
    <scope>NUCLEOTIDE SEQUENCE [LARGE SCALE GENOMIC DNA]</scope>
    <source>
        <strain evidence="6 7">ATCC 30569</strain>
    </source>
</reference>
<evidence type="ECO:0000256" key="1">
    <source>
        <dbReference type="ARBA" id="ARBA00004236"/>
    </source>
</evidence>
<keyword evidence="7" id="KW-1185">Reference proteome</keyword>
<keyword evidence="4" id="KW-0325">Glycoprotein</keyword>
<keyword evidence="2" id="KW-0472">Membrane</keyword>
<accession>A0AA88KNQ1</accession>
<dbReference type="PANTHER" id="PTHR46769:SF2">
    <property type="entry name" value="FIBROCYSTIN-L ISOFORM 2 PRECURSOR-RELATED"/>
    <property type="match status" value="1"/>
</dbReference>
<dbReference type="InterPro" id="IPR052387">
    <property type="entry name" value="Fibrocystin"/>
</dbReference>
<dbReference type="PANTHER" id="PTHR46769">
    <property type="entry name" value="POLYCYSTIC KIDNEY AND HEPATIC DISEASE 1 (AUTOSOMAL RECESSIVE)-LIKE 1"/>
    <property type="match status" value="1"/>
</dbReference>
<evidence type="ECO:0000259" key="5">
    <source>
        <dbReference type="PROSITE" id="PS51484"/>
    </source>
</evidence>
<dbReference type="PROSITE" id="PS51484">
    <property type="entry name" value="G8"/>
    <property type="match status" value="1"/>
</dbReference>
<evidence type="ECO:0000313" key="7">
    <source>
        <dbReference type="Proteomes" id="UP000816034"/>
    </source>
</evidence>
<organism evidence="6 7">
    <name type="scientific">Naegleria lovaniensis</name>
    <name type="common">Amoeba</name>
    <dbReference type="NCBI Taxonomy" id="51637"/>
    <lineage>
        <taxon>Eukaryota</taxon>
        <taxon>Discoba</taxon>
        <taxon>Heterolobosea</taxon>
        <taxon>Tetramitia</taxon>
        <taxon>Eutetramitia</taxon>
        <taxon>Vahlkampfiidae</taxon>
        <taxon>Naegleria</taxon>
    </lineage>
</organism>
<dbReference type="InterPro" id="IPR055401">
    <property type="entry name" value="CEMIP_beta-hel_dom"/>
</dbReference>
<proteinExistence type="predicted"/>
<evidence type="ECO:0000256" key="2">
    <source>
        <dbReference type="ARBA" id="ARBA00022475"/>
    </source>
</evidence>
<dbReference type="Pfam" id="PF24605">
    <property type="entry name" value="CEMIP_X"/>
    <property type="match status" value="1"/>
</dbReference>
<gene>
    <name evidence="6" type="ORF">C9374_004803</name>
</gene>
<keyword evidence="3" id="KW-0732">Signal</keyword>
<dbReference type="GO" id="GO:0005886">
    <property type="term" value="C:plasma membrane"/>
    <property type="evidence" value="ECO:0007669"/>
    <property type="project" value="UniProtKB-SubCell"/>
</dbReference>
<dbReference type="InterPro" id="IPR019316">
    <property type="entry name" value="G8_domain"/>
</dbReference>
<evidence type="ECO:0000256" key="3">
    <source>
        <dbReference type="ARBA" id="ARBA00022729"/>
    </source>
</evidence>
<feature type="domain" description="G8" evidence="5">
    <location>
        <begin position="49"/>
        <end position="177"/>
    </location>
</feature>
<dbReference type="SMART" id="SM01225">
    <property type="entry name" value="G8"/>
    <property type="match status" value="1"/>
</dbReference>
<dbReference type="AlphaFoldDB" id="A0AA88KNQ1"/>
<dbReference type="EMBL" id="PYSW02000022">
    <property type="protein sequence ID" value="KAG2382836.1"/>
    <property type="molecule type" value="Genomic_DNA"/>
</dbReference>
<protein>
    <recommendedName>
        <fullName evidence="5">G8 domain-containing protein</fullName>
    </recommendedName>
</protein>
<dbReference type="Pfam" id="PF10162">
    <property type="entry name" value="G8"/>
    <property type="match status" value="1"/>
</dbReference>
<dbReference type="RefSeq" id="XP_044548515.1">
    <property type="nucleotide sequence ID" value="XM_044694483.1"/>
</dbReference>
<dbReference type="Pfam" id="PF24606">
    <property type="entry name" value="CEMIP_beta-hel"/>
    <property type="match status" value="1"/>
</dbReference>
<name>A0AA88KNQ1_NAELO</name>
<dbReference type="SUPFAM" id="SSF51126">
    <property type="entry name" value="Pectin lyase-like"/>
    <property type="match status" value="1"/>
</dbReference>
<comment type="caution">
    <text evidence="6">The sequence shown here is derived from an EMBL/GenBank/DDBJ whole genome shotgun (WGS) entry which is preliminary data.</text>
</comment>
<evidence type="ECO:0000313" key="6">
    <source>
        <dbReference type="EMBL" id="KAG2382836.1"/>
    </source>
</evidence>